<dbReference type="PANTHER" id="PTHR44688">
    <property type="entry name" value="DNA-BINDING TRANSCRIPTIONAL ACTIVATOR DEVR_DOSR"/>
    <property type="match status" value="1"/>
</dbReference>
<dbReference type="InterPro" id="IPR036388">
    <property type="entry name" value="WH-like_DNA-bd_sf"/>
</dbReference>
<reference evidence="6 8" key="2">
    <citation type="submission" date="2020-12" db="EMBL/GenBank/DDBJ databases">
        <title>Identification and biosynthesis of polyene macrolides produced by Streptomyces alfalfae Men-myco-93-63.</title>
        <authorList>
            <person name="Liu D."/>
            <person name="Li Y."/>
            <person name="Liu L."/>
            <person name="Han X."/>
            <person name="Shen F."/>
        </authorList>
    </citation>
    <scope>NUCLEOTIDE SEQUENCE [LARGE SCALE GENOMIC DNA]</scope>
    <source>
        <strain evidence="6 8">Men-myco-93-63</strain>
    </source>
</reference>
<dbReference type="Proteomes" id="UP000187191">
    <property type="component" value="Chromosome"/>
</dbReference>
<dbReference type="AlphaFoldDB" id="A0A1P8THQ1"/>
<dbReference type="EMBL" id="CP015588">
    <property type="protein sequence ID" value="APY87125.1"/>
    <property type="molecule type" value="Genomic_DNA"/>
</dbReference>
<evidence type="ECO:0000256" key="2">
    <source>
        <dbReference type="ARBA" id="ARBA00023125"/>
    </source>
</evidence>
<dbReference type="RefSeq" id="WP_076685145.1">
    <property type="nucleotide sequence ID" value="NZ_CP015588.1"/>
</dbReference>
<evidence type="ECO:0000256" key="1">
    <source>
        <dbReference type="ARBA" id="ARBA00023015"/>
    </source>
</evidence>
<dbReference type="CDD" id="cd06170">
    <property type="entry name" value="LuxR_C_like"/>
    <property type="match status" value="1"/>
</dbReference>
<accession>A0A1P8THQ1</accession>
<sequence>MAEPAAEPADVTAAAARWGPELDRVGLLSEREKQVFSLLGAGYSNRGIASRLRVTERTVKAHVAGILAKLDVESRLQVGLVAQVYQLMYQGTVSHSDALPEN</sequence>
<keyword evidence="2" id="KW-0238">DNA-binding</keyword>
<reference evidence="5 7" key="1">
    <citation type="submission" date="2016-05" db="EMBL/GenBank/DDBJ databases">
        <authorList>
            <person name="Gu J."/>
        </authorList>
    </citation>
    <scope>NUCLEOTIDE SEQUENCE [LARGE SCALE GENOMIC DNA]</scope>
    <source>
        <strain evidence="5 7">ACCC40021</strain>
    </source>
</reference>
<dbReference type="Pfam" id="PF00196">
    <property type="entry name" value="GerE"/>
    <property type="match status" value="1"/>
</dbReference>
<proteinExistence type="predicted"/>
<evidence type="ECO:0000259" key="4">
    <source>
        <dbReference type="PROSITE" id="PS50043"/>
    </source>
</evidence>
<evidence type="ECO:0000313" key="5">
    <source>
        <dbReference type="EMBL" id="APY87125.1"/>
    </source>
</evidence>
<feature type="domain" description="HTH luxR-type" evidence="4">
    <location>
        <begin position="21"/>
        <end position="86"/>
    </location>
</feature>
<dbReference type="GO" id="GO:0003677">
    <property type="term" value="F:DNA binding"/>
    <property type="evidence" value="ECO:0007669"/>
    <property type="project" value="UniProtKB-KW"/>
</dbReference>
<gene>
    <name evidence="5" type="ORF">A7J05_16530</name>
    <name evidence="6" type="ORF">I8755_21020</name>
</gene>
<dbReference type="InterPro" id="IPR016032">
    <property type="entry name" value="Sig_transdc_resp-reg_C-effctor"/>
</dbReference>
<dbReference type="EMBL" id="CP065959">
    <property type="protein sequence ID" value="QQC90609.1"/>
    <property type="molecule type" value="Genomic_DNA"/>
</dbReference>
<dbReference type="Proteomes" id="UP000596130">
    <property type="component" value="Chromosome"/>
</dbReference>
<name>A0A1P8THQ1_9ACTN</name>
<dbReference type="OrthoDB" id="4296644at2"/>
<dbReference type="GO" id="GO:0006355">
    <property type="term" value="P:regulation of DNA-templated transcription"/>
    <property type="evidence" value="ECO:0007669"/>
    <property type="project" value="InterPro"/>
</dbReference>
<keyword evidence="1" id="KW-0805">Transcription regulation</keyword>
<dbReference type="PANTHER" id="PTHR44688:SF16">
    <property type="entry name" value="DNA-BINDING TRANSCRIPTIONAL ACTIVATOR DEVR_DOSR"/>
    <property type="match status" value="1"/>
</dbReference>
<dbReference type="SUPFAM" id="SSF46894">
    <property type="entry name" value="C-terminal effector domain of the bipartite response regulators"/>
    <property type="match status" value="1"/>
</dbReference>
<evidence type="ECO:0000313" key="8">
    <source>
        <dbReference type="Proteomes" id="UP000596130"/>
    </source>
</evidence>
<evidence type="ECO:0000313" key="7">
    <source>
        <dbReference type="Proteomes" id="UP000187191"/>
    </source>
</evidence>
<keyword evidence="7" id="KW-1185">Reference proteome</keyword>
<evidence type="ECO:0000313" key="6">
    <source>
        <dbReference type="EMBL" id="QQC90609.1"/>
    </source>
</evidence>
<dbReference type="Gene3D" id="1.10.10.10">
    <property type="entry name" value="Winged helix-like DNA-binding domain superfamily/Winged helix DNA-binding domain"/>
    <property type="match status" value="1"/>
</dbReference>
<evidence type="ECO:0000256" key="3">
    <source>
        <dbReference type="ARBA" id="ARBA00023163"/>
    </source>
</evidence>
<dbReference type="PROSITE" id="PS50043">
    <property type="entry name" value="HTH_LUXR_2"/>
    <property type="match status" value="1"/>
</dbReference>
<protein>
    <submittedName>
        <fullName evidence="6">Helix-turn-helix transcriptional regulator</fullName>
    </submittedName>
</protein>
<organism evidence="6 8">
    <name type="scientific">Streptomyces alfalfae</name>
    <dbReference type="NCBI Taxonomy" id="1642299"/>
    <lineage>
        <taxon>Bacteria</taxon>
        <taxon>Bacillati</taxon>
        <taxon>Actinomycetota</taxon>
        <taxon>Actinomycetes</taxon>
        <taxon>Kitasatosporales</taxon>
        <taxon>Streptomycetaceae</taxon>
        <taxon>Streptomyces</taxon>
    </lineage>
</organism>
<dbReference type="PRINTS" id="PR00038">
    <property type="entry name" value="HTHLUXR"/>
</dbReference>
<dbReference type="KEGG" id="ssia:A7J05_16530"/>
<dbReference type="SMART" id="SM00421">
    <property type="entry name" value="HTH_LUXR"/>
    <property type="match status" value="1"/>
</dbReference>
<keyword evidence="3" id="KW-0804">Transcription</keyword>
<dbReference type="InterPro" id="IPR000792">
    <property type="entry name" value="Tscrpt_reg_LuxR_C"/>
</dbReference>